<dbReference type="EMBL" id="JACRUO010000001">
    <property type="protein sequence ID" value="MBD3688856.1"/>
    <property type="molecule type" value="Genomic_DNA"/>
</dbReference>
<organism evidence="1 2">
    <name type="scientific">Nanchangia anserum</name>
    <dbReference type="NCBI Taxonomy" id="2692125"/>
    <lineage>
        <taxon>Bacteria</taxon>
        <taxon>Bacillati</taxon>
        <taxon>Actinomycetota</taxon>
        <taxon>Actinomycetes</taxon>
        <taxon>Actinomycetales</taxon>
        <taxon>Actinomycetaceae</taxon>
        <taxon>Nanchangia</taxon>
    </lineage>
</organism>
<evidence type="ECO:0000313" key="1">
    <source>
        <dbReference type="EMBL" id="MBD3688856.1"/>
    </source>
</evidence>
<accession>A0A8I0GBA2</accession>
<dbReference type="RefSeq" id="WP_191070951.1">
    <property type="nucleotide sequence ID" value="NZ_CP060506.1"/>
</dbReference>
<dbReference type="AlphaFoldDB" id="A0A8I0GBA2"/>
<reference evidence="1 2" key="1">
    <citation type="submission" date="2020-08" db="EMBL/GenBank/DDBJ databases">
        <title>Winkia gen. nov., sp. nov., isolated from faeces of the Anser albifrons in China.</title>
        <authorList>
            <person name="Liu Q."/>
        </authorList>
    </citation>
    <scope>NUCLEOTIDE SEQUENCE [LARGE SCALE GENOMIC DNA]</scope>
    <source>
        <strain evidence="1 2">C62</strain>
    </source>
</reference>
<sequence length="184" mass="20622">MTTQLTGTPAKTLYGPAGWTRAIGAASLLLPGRIEATPSFARFDHLQADHARILLDRMPHAALADRQNEAPSVGHLLKAAIAHPDEIELAGYLIGPTRADERISLDMMAMRSPWSHFARTGDSEIDSFAKMPDFWLNLPYHCTRSQLWSRVVEYLDLGECGEPDEIEFFTPLTGTLGGWWMWWD</sequence>
<protein>
    <submittedName>
        <fullName evidence="1">Uncharacterized protein</fullName>
    </submittedName>
</protein>
<dbReference type="Proteomes" id="UP000627538">
    <property type="component" value="Unassembled WGS sequence"/>
</dbReference>
<comment type="caution">
    <text evidence="1">The sequence shown here is derived from an EMBL/GenBank/DDBJ whole genome shotgun (WGS) entry which is preliminary data.</text>
</comment>
<proteinExistence type="predicted"/>
<keyword evidence="2" id="KW-1185">Reference proteome</keyword>
<gene>
    <name evidence="1" type="ORF">H8R10_01180</name>
</gene>
<evidence type="ECO:0000313" key="2">
    <source>
        <dbReference type="Proteomes" id="UP000627538"/>
    </source>
</evidence>
<name>A0A8I0GBA2_9ACTO</name>